<dbReference type="AlphaFoldDB" id="A0A941GMV4"/>
<evidence type="ECO:0000256" key="5">
    <source>
        <dbReference type="ARBA" id="ARBA00022836"/>
    </source>
</evidence>
<accession>A0A941GMV4</accession>
<evidence type="ECO:0000256" key="7">
    <source>
        <dbReference type="ARBA" id="ARBA00023078"/>
    </source>
</evidence>
<gene>
    <name evidence="9 10" type="primary">psaK</name>
    <name evidence="10" type="ORF">DSM107014_02065</name>
</gene>
<evidence type="ECO:0000256" key="9">
    <source>
        <dbReference type="HAMAP-Rule" id="MF_00474"/>
    </source>
</evidence>
<dbReference type="HAMAP" id="MF_00474">
    <property type="entry name" value="PSI_PsaK"/>
    <property type="match status" value="1"/>
</dbReference>
<keyword evidence="8 9" id="KW-0472">Membrane</keyword>
<keyword evidence="5 9" id="KW-0603">Photosystem I</keyword>
<evidence type="ECO:0000256" key="6">
    <source>
        <dbReference type="ARBA" id="ARBA00022989"/>
    </source>
</evidence>
<dbReference type="Pfam" id="PF01241">
    <property type="entry name" value="PSI_PSAK"/>
    <property type="match status" value="1"/>
</dbReference>
<reference evidence="10" key="1">
    <citation type="submission" date="2021-02" db="EMBL/GenBank/DDBJ databases">
        <title>Metagenome analyses of Stigonema ocellatum DSM 106950, Chlorogloea purpurea SAG 13.99 and Gomphosphaeria aponina DSM 107014.</title>
        <authorList>
            <person name="Marter P."/>
            <person name="Huang S."/>
        </authorList>
    </citation>
    <scope>NUCLEOTIDE SEQUENCE</scope>
    <source>
        <strain evidence="10">JP213</strain>
    </source>
</reference>
<dbReference type="GO" id="GO:0015979">
    <property type="term" value="P:photosynthesis"/>
    <property type="evidence" value="ECO:0007669"/>
    <property type="project" value="UniProtKB-UniRule"/>
</dbReference>
<comment type="similarity">
    <text evidence="2 9">Belongs to the PsaG/PsaK family.</text>
</comment>
<dbReference type="Proteomes" id="UP000767446">
    <property type="component" value="Unassembled WGS sequence"/>
</dbReference>
<comment type="caution">
    <text evidence="10">The sequence shown here is derived from an EMBL/GenBank/DDBJ whole genome shotgun (WGS) entry which is preliminary data.</text>
</comment>
<dbReference type="InterPro" id="IPR000549">
    <property type="entry name" value="PSI_PsaG/PsaK"/>
</dbReference>
<dbReference type="GO" id="GO:0009522">
    <property type="term" value="C:photosystem I"/>
    <property type="evidence" value="ECO:0007669"/>
    <property type="project" value="UniProtKB-KW"/>
</dbReference>
<dbReference type="InterPro" id="IPR017492">
    <property type="entry name" value="PSI_PsaK"/>
</dbReference>
<name>A0A941GMV4_9CHRO</name>
<evidence type="ECO:0000313" key="10">
    <source>
        <dbReference type="EMBL" id="MBR8826684.1"/>
    </source>
</evidence>
<comment type="subcellular location">
    <subcellularLocation>
        <location evidence="9">Cellular thylakoid membrane</location>
        <topology evidence="9">Multi-pass membrane protein</topology>
    </subcellularLocation>
    <subcellularLocation>
        <location evidence="1">Membrane</location>
        <topology evidence="1">Multi-pass membrane protein</topology>
    </subcellularLocation>
</comment>
<organism evidence="10 11">
    <name type="scientific">Gomphosphaeria aponina SAG 52.96 = DSM 107014</name>
    <dbReference type="NCBI Taxonomy" id="1521640"/>
    <lineage>
        <taxon>Bacteria</taxon>
        <taxon>Bacillati</taxon>
        <taxon>Cyanobacteriota</taxon>
        <taxon>Cyanophyceae</taxon>
        <taxon>Oscillatoriophycideae</taxon>
        <taxon>Chroococcales</taxon>
        <taxon>Gomphosphaeriaceae</taxon>
        <taxon>Gomphosphaeria</taxon>
    </lineage>
</organism>
<sequence>MTYSTFLLAVNSTVPTTLEWSPKVAIVMVICNIVAIAFGKFTMKEPSAGPGLPASAMFGGMGFPALLATTSFGHVLGVGVILGLAGLGAL</sequence>
<dbReference type="InterPro" id="IPR035982">
    <property type="entry name" value="PSI_centre_PsaK_sf"/>
</dbReference>
<evidence type="ECO:0000256" key="3">
    <source>
        <dbReference type="ARBA" id="ARBA00022531"/>
    </source>
</evidence>
<keyword evidence="4 9" id="KW-0812">Transmembrane</keyword>
<evidence type="ECO:0000256" key="2">
    <source>
        <dbReference type="ARBA" id="ARBA00006458"/>
    </source>
</evidence>
<keyword evidence="6 9" id="KW-1133">Transmembrane helix</keyword>
<keyword evidence="3 9" id="KW-0602">Photosynthesis</keyword>
<proteinExistence type="inferred from homology"/>
<feature type="transmembrane region" description="Helical" evidence="9">
    <location>
        <begin position="20"/>
        <end position="42"/>
    </location>
</feature>
<dbReference type="NCBIfam" id="TIGR03049">
    <property type="entry name" value="PS_I_psaK"/>
    <property type="match status" value="1"/>
</dbReference>
<evidence type="ECO:0000313" key="11">
    <source>
        <dbReference type="Proteomes" id="UP000767446"/>
    </source>
</evidence>
<dbReference type="SUPFAM" id="SSF81563">
    <property type="entry name" value="Photosystem I reaction center subunit X, PsaK"/>
    <property type="match status" value="1"/>
</dbReference>
<dbReference type="EMBL" id="JADQBC010000008">
    <property type="protein sequence ID" value="MBR8826684.1"/>
    <property type="molecule type" value="Genomic_DNA"/>
</dbReference>
<feature type="transmembrane region" description="Helical" evidence="9">
    <location>
        <begin position="63"/>
        <end position="87"/>
    </location>
</feature>
<evidence type="ECO:0000256" key="8">
    <source>
        <dbReference type="ARBA" id="ARBA00023136"/>
    </source>
</evidence>
<dbReference type="InterPro" id="IPR037101">
    <property type="entry name" value="PSI_PsaK_bact"/>
</dbReference>
<dbReference type="GO" id="GO:0031676">
    <property type="term" value="C:plasma membrane-derived thylakoid membrane"/>
    <property type="evidence" value="ECO:0007669"/>
    <property type="project" value="UniProtKB-SubCell"/>
</dbReference>
<protein>
    <recommendedName>
        <fullName evidence="9">Photosystem I reaction center subunit PsaK</fullName>
    </recommendedName>
    <alternativeName>
        <fullName evidence="9">Photosystem I subunit X</fullName>
    </alternativeName>
</protein>
<evidence type="ECO:0000256" key="4">
    <source>
        <dbReference type="ARBA" id="ARBA00022692"/>
    </source>
</evidence>
<dbReference type="Gene3D" id="1.20.860.20">
    <property type="entry name" value="Photosystem I PsaK, reaction centre"/>
    <property type="match status" value="1"/>
</dbReference>
<evidence type="ECO:0000256" key="1">
    <source>
        <dbReference type="ARBA" id="ARBA00004141"/>
    </source>
</evidence>
<keyword evidence="7 9" id="KW-0793">Thylakoid</keyword>